<proteinExistence type="predicted"/>
<gene>
    <name evidence="1" type="ORF">KOR34_24380</name>
</gene>
<evidence type="ECO:0000313" key="1">
    <source>
        <dbReference type="EMBL" id="TWT37486.1"/>
    </source>
</evidence>
<dbReference type="AlphaFoldDB" id="A0A5C5VFZ3"/>
<protein>
    <submittedName>
        <fullName evidence="1">Uncharacterized protein</fullName>
    </submittedName>
</protein>
<dbReference type="EMBL" id="SIHJ01000001">
    <property type="protein sequence ID" value="TWT37486.1"/>
    <property type="molecule type" value="Genomic_DNA"/>
</dbReference>
<dbReference type="OrthoDB" id="276211at2"/>
<dbReference type="RefSeq" id="WP_146564821.1">
    <property type="nucleotide sequence ID" value="NZ_SIHJ01000001.1"/>
</dbReference>
<evidence type="ECO:0000313" key="2">
    <source>
        <dbReference type="Proteomes" id="UP000316714"/>
    </source>
</evidence>
<name>A0A5C5VFZ3_9BACT</name>
<sequence length="166" mass="19525">MVDDSELFDRVRQYADARQLRVTQNKKLGYGTDGTVWVTSNSAVKAVHRYENYYVERASYERLAEADISSIGRFAVPRLIDSDDSLQIVEMEIVEPPYVLDFGKVYLDAPPFYWRDPQLRKNAYDEWRERFDSHWEEVASVVYELERHGIYYIDPRPSNINTDGLD</sequence>
<keyword evidence="2" id="KW-1185">Reference proteome</keyword>
<accession>A0A5C5VFZ3</accession>
<dbReference type="Proteomes" id="UP000316714">
    <property type="component" value="Unassembled WGS sequence"/>
</dbReference>
<reference evidence="1 2" key="1">
    <citation type="submission" date="2019-02" db="EMBL/GenBank/DDBJ databases">
        <title>Deep-cultivation of Planctomycetes and their phenomic and genomic characterization uncovers novel biology.</title>
        <authorList>
            <person name="Wiegand S."/>
            <person name="Jogler M."/>
            <person name="Boedeker C."/>
            <person name="Pinto D."/>
            <person name="Vollmers J."/>
            <person name="Rivas-Marin E."/>
            <person name="Kohn T."/>
            <person name="Peeters S.H."/>
            <person name="Heuer A."/>
            <person name="Rast P."/>
            <person name="Oberbeckmann S."/>
            <person name="Bunk B."/>
            <person name="Jeske O."/>
            <person name="Meyerdierks A."/>
            <person name="Storesund J.E."/>
            <person name="Kallscheuer N."/>
            <person name="Luecker S."/>
            <person name="Lage O.M."/>
            <person name="Pohl T."/>
            <person name="Merkel B.J."/>
            <person name="Hornburger P."/>
            <person name="Mueller R.-W."/>
            <person name="Bruemmer F."/>
            <person name="Labrenz M."/>
            <person name="Spormann A.M."/>
            <person name="Op Den Camp H."/>
            <person name="Overmann J."/>
            <person name="Amann R."/>
            <person name="Jetten M.S.M."/>
            <person name="Mascher T."/>
            <person name="Medema M.H."/>
            <person name="Devos D.P."/>
            <person name="Kaster A.-K."/>
            <person name="Ovreas L."/>
            <person name="Rohde M."/>
            <person name="Galperin M.Y."/>
            <person name="Jogler C."/>
        </authorList>
    </citation>
    <scope>NUCLEOTIDE SEQUENCE [LARGE SCALE GENOMIC DNA]</scope>
    <source>
        <strain evidence="1 2">KOR34</strain>
    </source>
</reference>
<dbReference type="InterPro" id="IPR011009">
    <property type="entry name" value="Kinase-like_dom_sf"/>
</dbReference>
<comment type="caution">
    <text evidence="1">The sequence shown here is derived from an EMBL/GenBank/DDBJ whole genome shotgun (WGS) entry which is preliminary data.</text>
</comment>
<organism evidence="1 2">
    <name type="scientific">Posidoniimonas corsicana</name>
    <dbReference type="NCBI Taxonomy" id="1938618"/>
    <lineage>
        <taxon>Bacteria</taxon>
        <taxon>Pseudomonadati</taxon>
        <taxon>Planctomycetota</taxon>
        <taxon>Planctomycetia</taxon>
        <taxon>Pirellulales</taxon>
        <taxon>Lacipirellulaceae</taxon>
        <taxon>Posidoniimonas</taxon>
    </lineage>
</organism>
<dbReference type="SUPFAM" id="SSF56112">
    <property type="entry name" value="Protein kinase-like (PK-like)"/>
    <property type="match status" value="1"/>
</dbReference>